<keyword evidence="1" id="KW-0732">Signal</keyword>
<name>A0A3G9JGA9_9FIRM</name>
<evidence type="ECO:0000256" key="1">
    <source>
        <dbReference type="SAM" id="SignalP"/>
    </source>
</evidence>
<dbReference type="AlphaFoldDB" id="A0A3G9JGA9"/>
<organism evidence="2 3">
    <name type="scientific">Intestinibaculum porci</name>
    <dbReference type="NCBI Taxonomy" id="2487118"/>
    <lineage>
        <taxon>Bacteria</taxon>
        <taxon>Bacillati</taxon>
        <taxon>Bacillota</taxon>
        <taxon>Erysipelotrichia</taxon>
        <taxon>Erysipelotrichales</taxon>
        <taxon>Erysipelotrichaceae</taxon>
        <taxon>Intestinibaculum</taxon>
    </lineage>
</organism>
<dbReference type="KEGG" id="ebm:SG0102_23490"/>
<reference evidence="2 3" key="1">
    <citation type="submission" date="2018-11" db="EMBL/GenBank/DDBJ databases">
        <title>Novel Erysipelotrichaceae bacterium isolated from small intestine of a swine.</title>
        <authorList>
            <person name="Kim J.S."/>
            <person name="Choe H."/>
            <person name="Lee Y.R."/>
            <person name="Kim K.M."/>
            <person name="Park D.S."/>
        </authorList>
    </citation>
    <scope>NUCLEOTIDE SEQUENCE [LARGE SCALE GENOMIC DNA]</scope>
    <source>
        <strain evidence="2 3">SG0102</strain>
    </source>
</reference>
<protein>
    <submittedName>
        <fullName evidence="2">Uncharacterized protein</fullName>
    </submittedName>
</protein>
<accession>A0A3G9JGA9</accession>
<feature type="chain" id="PRO_5017997708" evidence="1">
    <location>
        <begin position="27"/>
        <end position="145"/>
    </location>
</feature>
<feature type="signal peptide" evidence="1">
    <location>
        <begin position="1"/>
        <end position="26"/>
    </location>
</feature>
<dbReference type="Proteomes" id="UP000268059">
    <property type="component" value="Chromosome"/>
</dbReference>
<keyword evidence="3" id="KW-1185">Reference proteome</keyword>
<evidence type="ECO:0000313" key="2">
    <source>
        <dbReference type="EMBL" id="BBH27415.1"/>
    </source>
</evidence>
<dbReference type="EMBL" id="AP019309">
    <property type="protein sequence ID" value="BBH27415.1"/>
    <property type="molecule type" value="Genomic_DNA"/>
</dbReference>
<dbReference type="RefSeq" id="WP_125120140.1">
    <property type="nucleotide sequence ID" value="NZ_AP019309.1"/>
</dbReference>
<proteinExistence type="predicted"/>
<evidence type="ECO:0000313" key="3">
    <source>
        <dbReference type="Proteomes" id="UP000268059"/>
    </source>
</evidence>
<gene>
    <name evidence="2" type="ORF">SG0102_23490</name>
</gene>
<dbReference type="InParanoid" id="A0A3G9JGA9"/>
<sequence>MKKHNILCMIFSLLLVVSLSLTTVSAKTIHVTRGYFYFEAHNYYEYANGSGEIPDVYIKGRSLRGNTLTINGRAMVAISEAKFNAQDLYYKEANYIFKLTSATKYFYHNSRISKKKAYSYLKRFSGKGMGITVSNHRVTKMKVIY</sequence>